<organism evidence="2 3">
    <name type="scientific">Plebeiibacterium sediminum</name>
    <dbReference type="NCBI Taxonomy" id="2992112"/>
    <lineage>
        <taxon>Bacteria</taxon>
        <taxon>Pseudomonadati</taxon>
        <taxon>Bacteroidota</taxon>
        <taxon>Bacteroidia</taxon>
        <taxon>Marinilabiliales</taxon>
        <taxon>Marinilabiliaceae</taxon>
        <taxon>Plebeiibacterium</taxon>
    </lineage>
</organism>
<reference evidence="2" key="1">
    <citation type="submission" date="2022-10" db="EMBL/GenBank/DDBJ databases">
        <authorList>
            <person name="Yu W.X."/>
        </authorList>
    </citation>
    <scope>NUCLEOTIDE SEQUENCE</scope>
    <source>
        <strain evidence="2">AAT</strain>
    </source>
</reference>
<dbReference type="AlphaFoldDB" id="A0AAE3SHM2"/>
<dbReference type="NCBIfam" id="TIGR04183">
    <property type="entry name" value="Por_Secre_tail"/>
    <property type="match status" value="1"/>
</dbReference>
<sequence length="423" mass="47072">MAFLCLNVISAQETLEVPVTFNGNTDTDWSKSSNWEVDYYSSDYDLQFSSWSNPKVPYWTVTSGTTDVNCYVSAIITNGVTCDLIDSDNSFDFYETAAYYQRMYNLTVEESATLNFTYGTDLSSEEPTPFYITKYFTVNGTLNLNRGKIDCRTYTYITNGTITVNDGTVLNSKNFTFLGDFYEAATASTDEVNSVGRLIVNGGTVYPGSYGFRFRNHYTGNTEPALEINDGIVRGTINDLLNTEGKGYAVTKPGQIEINSTGEFQLSGYLIDDLWFPLYDGIFTSNNGTKLSVTNKDDATVQELALMNGLTITEVDEDEDDVTDYLSIKANDPVPTAIETIISKKKEINIYPNPSSNGVFYLDGQNFTSPVNATVYSTSGNIVFNKKYKTSSVITINTKLSKGIYILEINTNDQIYTKKILIK</sequence>
<dbReference type="Pfam" id="PF18962">
    <property type="entry name" value="Por_Secre_tail"/>
    <property type="match status" value="1"/>
</dbReference>
<evidence type="ECO:0000259" key="1">
    <source>
        <dbReference type="Pfam" id="PF18962"/>
    </source>
</evidence>
<dbReference type="EMBL" id="JAPDPJ010000105">
    <property type="protein sequence ID" value="MCW3789392.1"/>
    <property type="molecule type" value="Genomic_DNA"/>
</dbReference>
<dbReference type="InterPro" id="IPR026444">
    <property type="entry name" value="Secre_tail"/>
</dbReference>
<name>A0AAE3SHM2_9BACT</name>
<proteinExistence type="predicted"/>
<keyword evidence="3" id="KW-1185">Reference proteome</keyword>
<accession>A0AAE3SHM2</accession>
<feature type="domain" description="Secretion system C-terminal sorting" evidence="1">
    <location>
        <begin position="350"/>
        <end position="422"/>
    </location>
</feature>
<comment type="caution">
    <text evidence="2">The sequence shown here is derived from an EMBL/GenBank/DDBJ whole genome shotgun (WGS) entry which is preliminary data.</text>
</comment>
<gene>
    <name evidence="2" type="ORF">OM075_23215</name>
</gene>
<evidence type="ECO:0000313" key="2">
    <source>
        <dbReference type="EMBL" id="MCW3789392.1"/>
    </source>
</evidence>
<dbReference type="Proteomes" id="UP001209229">
    <property type="component" value="Unassembled WGS sequence"/>
</dbReference>
<protein>
    <submittedName>
        <fullName evidence="2">T9SS type A sorting domain-containing protein</fullName>
    </submittedName>
</protein>
<evidence type="ECO:0000313" key="3">
    <source>
        <dbReference type="Proteomes" id="UP001209229"/>
    </source>
</evidence>